<reference evidence="3 4" key="1">
    <citation type="journal article" date="2016" name="J. Microbiol.">
        <title>Dankookia rubra gen. nov., sp. nov., an alphaproteobacterium isolated from sediment of a shallow stream.</title>
        <authorList>
            <person name="Kim W.H."/>
            <person name="Kim D.H."/>
            <person name="Kang K."/>
            <person name="Ahn T.Y."/>
        </authorList>
    </citation>
    <scope>NUCLEOTIDE SEQUENCE [LARGE SCALE GENOMIC DNA]</scope>
    <source>
        <strain evidence="3 4">JCM30602</strain>
    </source>
</reference>
<gene>
    <name evidence="3" type="ORF">E2C06_03180</name>
</gene>
<protein>
    <submittedName>
        <fullName evidence="3">Uncharacterized protein</fullName>
    </submittedName>
</protein>
<dbReference type="EMBL" id="SMSJ01000003">
    <property type="protein sequence ID" value="TDH63858.1"/>
    <property type="molecule type" value="Genomic_DNA"/>
</dbReference>
<comment type="caution">
    <text evidence="3">The sequence shown here is derived from an EMBL/GenBank/DDBJ whole genome shotgun (WGS) entry which is preliminary data.</text>
</comment>
<dbReference type="AlphaFoldDB" id="A0A4R5QLU9"/>
<accession>A0A4R5QLU9</accession>
<sequence length="448" mass="46026">MRLVLGVHLALLRLGAAQTRAAEPPVTLPADILDQILAAGQFTDPAVAPQPPGRLPAAPVARSVAESRAVDPTRRAADPLTLPAAEYQAVARLGLLPLLLSTAMWGIGPAAWLPEDPAACPAGHDLRSCGWAGPAKGRGKHLRSLPDGGIGIPPLDAAGLARVIDCPLGTDHGLAPAEAAVLRRLAGGLTQRNGLTWASIRQGPDWPAFAGAMRQALARPEAQRFITECWLRSGWLGTCRKVVRAGGTGADALTLARVTKSWPVLAFGCVLPQALPLGDPAARADAMLKAYVTRAPGPKSSQNPCAHGRPSYLEGGRCRPNVILRPGAVLAAAPQAGDTALAAGSAGLEALAGRWRERCRLAAGQGGGSREGGRQAEAQRATPGRVPSAVCEAAADGHRGLGGPPLPTSAGMAGAGRAGRQKRLANQYRVAPGGMSSTRPVSVKPCLR</sequence>
<name>A0A4R5QLU9_9PROT</name>
<dbReference type="Proteomes" id="UP000295096">
    <property type="component" value="Unassembled WGS sequence"/>
</dbReference>
<evidence type="ECO:0000256" key="1">
    <source>
        <dbReference type="SAM" id="MobiDB-lite"/>
    </source>
</evidence>
<organism evidence="3 4">
    <name type="scientific">Dankookia rubra</name>
    <dbReference type="NCBI Taxonomy" id="1442381"/>
    <lineage>
        <taxon>Bacteria</taxon>
        <taxon>Pseudomonadati</taxon>
        <taxon>Pseudomonadota</taxon>
        <taxon>Alphaproteobacteria</taxon>
        <taxon>Acetobacterales</taxon>
        <taxon>Roseomonadaceae</taxon>
        <taxon>Dankookia</taxon>
    </lineage>
</organism>
<keyword evidence="4" id="KW-1185">Reference proteome</keyword>
<evidence type="ECO:0000313" key="4">
    <source>
        <dbReference type="Proteomes" id="UP000295096"/>
    </source>
</evidence>
<dbReference type="RefSeq" id="WP_133287138.1">
    <property type="nucleotide sequence ID" value="NZ_SMSJ01000003.1"/>
</dbReference>
<feature type="signal peptide" evidence="2">
    <location>
        <begin position="1"/>
        <end position="21"/>
    </location>
</feature>
<feature type="region of interest" description="Disordered" evidence="1">
    <location>
        <begin position="362"/>
        <end position="448"/>
    </location>
</feature>
<feature type="chain" id="PRO_5020580968" evidence="2">
    <location>
        <begin position="22"/>
        <end position="448"/>
    </location>
</feature>
<keyword evidence="2" id="KW-0732">Signal</keyword>
<proteinExistence type="predicted"/>
<evidence type="ECO:0000313" key="3">
    <source>
        <dbReference type="EMBL" id="TDH63858.1"/>
    </source>
</evidence>
<evidence type="ECO:0000256" key="2">
    <source>
        <dbReference type="SAM" id="SignalP"/>
    </source>
</evidence>